<feature type="compositionally biased region" description="Polar residues" evidence="1">
    <location>
        <begin position="625"/>
        <end position="639"/>
    </location>
</feature>
<evidence type="ECO:0000313" key="3">
    <source>
        <dbReference type="EMBL" id="KAJ6256141.1"/>
    </source>
</evidence>
<gene>
    <name evidence="3" type="ORF">Dda_8976</name>
</gene>
<feature type="region of interest" description="Disordered" evidence="1">
    <location>
        <begin position="202"/>
        <end position="222"/>
    </location>
</feature>
<feature type="region of interest" description="Disordered" evidence="1">
    <location>
        <begin position="609"/>
        <end position="639"/>
    </location>
</feature>
<feature type="domain" description="T6SS Phospholipase effector Tle1-like catalytic" evidence="2">
    <location>
        <begin position="37"/>
        <end position="399"/>
    </location>
</feature>
<dbReference type="InterPro" id="IPR018712">
    <property type="entry name" value="Tle1-like_cat"/>
</dbReference>
<dbReference type="AlphaFoldDB" id="A0AAD6ISG5"/>
<dbReference type="PANTHER" id="PTHR33840">
    <property type="match status" value="1"/>
</dbReference>
<proteinExistence type="predicted"/>
<dbReference type="Proteomes" id="UP001221413">
    <property type="component" value="Unassembled WGS sequence"/>
</dbReference>
<evidence type="ECO:0000259" key="2">
    <source>
        <dbReference type="Pfam" id="PF09994"/>
    </source>
</evidence>
<dbReference type="PANTHER" id="PTHR33840:SF16">
    <property type="entry name" value="DUF2235 DOMAIN-CONTAINING PROTEIN"/>
    <property type="match status" value="1"/>
</dbReference>
<organism evidence="3 4">
    <name type="scientific">Drechslerella dactyloides</name>
    <name type="common">Nematode-trapping fungus</name>
    <name type="synonym">Arthrobotrys dactyloides</name>
    <dbReference type="NCBI Taxonomy" id="74499"/>
    <lineage>
        <taxon>Eukaryota</taxon>
        <taxon>Fungi</taxon>
        <taxon>Dikarya</taxon>
        <taxon>Ascomycota</taxon>
        <taxon>Pezizomycotina</taxon>
        <taxon>Orbiliomycetes</taxon>
        <taxon>Orbiliales</taxon>
        <taxon>Orbiliaceae</taxon>
        <taxon>Drechslerella</taxon>
    </lineage>
</organism>
<evidence type="ECO:0000313" key="4">
    <source>
        <dbReference type="Proteomes" id="UP001221413"/>
    </source>
</evidence>
<protein>
    <recommendedName>
        <fullName evidence="2">T6SS Phospholipase effector Tle1-like catalytic domain-containing protein</fullName>
    </recommendedName>
</protein>
<dbReference type="EMBL" id="JAQGDS010000014">
    <property type="protein sequence ID" value="KAJ6256141.1"/>
    <property type="molecule type" value="Genomic_DNA"/>
</dbReference>
<comment type="caution">
    <text evidence="3">The sequence shown here is derived from an EMBL/GenBank/DDBJ whole genome shotgun (WGS) entry which is preliminary data.</text>
</comment>
<name>A0AAD6ISG5_DREDA</name>
<evidence type="ECO:0000256" key="1">
    <source>
        <dbReference type="SAM" id="MobiDB-lite"/>
    </source>
</evidence>
<keyword evidence="4" id="KW-1185">Reference proteome</keyword>
<accession>A0AAD6ISG5</accession>
<dbReference type="Pfam" id="PF09994">
    <property type="entry name" value="T6SS_Tle1-like_cat"/>
    <property type="match status" value="1"/>
</dbReference>
<sequence>MEPESKTTPSGFAQGGFAQEGISQTGFIDNSIPVAPRRLVVCCDGTWQSSVSGLKNVPSNVTRLARSIARSGREDGPDGKVWQQIVHYDAGIGTGDLSNAEKDRQGGFGIGFVGNVIEAYNFLVLNYSPGDQIFCFGFSRGAYTARAVAGLVNDIGIISPRDMQDFPDLYALYQKNEDSQGFRKSTAYREWVKGVLEDEQPPKVESGFQEPPRYKKPPHRPAPEASRVVEVVGVFDTVGSLGIPDLTWTQYNLKFLEQYSGITNPGFHNVSLSPYIRHAFHALALDERRGPFSPTLWHFPLDGARGPKKPSKSYDAILEDWWKVEADKKATEKQLSAAWGALVDCEMYDQLKGMESELQQVWFPGVHINIGGGSDDPLKEWKADFEQIALITFAWMCEQVSPYLRLEDDLGSVARSAVEDRFNLIQPVLARIREGEKDFGFHWAGSWAWKALDMTGLKKAQVRKLPDNAVNGWATGPIVDSFEGKMALAGETIRLPGRYKDDYTGKKLKSIGPTYEFMHPCVHYRKEKDKTYQPKGLADLIRKPKKSSDGFEWVSKDGATVIPEFVIKPTDHFTRFVAMQGGSEDAAMDFIGTIDKTLGFQTMEADILDRRESSKKAREAGSQAGPFNQSGFTPVNNGF</sequence>
<feature type="compositionally biased region" description="Basic and acidic residues" evidence="1">
    <location>
        <begin position="609"/>
        <end position="619"/>
    </location>
</feature>
<reference evidence="3" key="1">
    <citation type="submission" date="2023-01" db="EMBL/GenBank/DDBJ databases">
        <title>The chitinases involved in constricting ring structure development in the nematode-trapping fungus Drechslerella dactyloides.</title>
        <authorList>
            <person name="Wang R."/>
            <person name="Zhang L."/>
            <person name="Tang P."/>
            <person name="Li S."/>
            <person name="Liang L."/>
        </authorList>
    </citation>
    <scope>NUCLEOTIDE SEQUENCE</scope>
    <source>
        <strain evidence="3">YMF1.00031</strain>
    </source>
</reference>